<dbReference type="EMBL" id="CP025611">
    <property type="protein sequence ID" value="AUN30520.1"/>
    <property type="molecule type" value="Genomic_DNA"/>
</dbReference>
<accession>A0A2K9NBK8</accession>
<dbReference type="RefSeq" id="WP_102112202.1">
    <property type="nucleotide sequence ID" value="NZ_BMGN01000002.1"/>
</dbReference>
<organism evidence="1 2">
    <name type="scientific">Niveispirillum cyanobacteriorum</name>
    <dbReference type="NCBI Taxonomy" id="1612173"/>
    <lineage>
        <taxon>Bacteria</taxon>
        <taxon>Pseudomonadati</taxon>
        <taxon>Pseudomonadota</taxon>
        <taxon>Alphaproteobacteria</taxon>
        <taxon>Rhodospirillales</taxon>
        <taxon>Azospirillaceae</taxon>
        <taxon>Niveispirillum</taxon>
    </lineage>
</organism>
<sequence>MHDVFRLDDLTNDTQHYALSHWTSIARRNPAVPLADMMACRQAAETADNCILFNLEAGSIRDARVEKVGAGVMASLTFDPAGMTLSKLMPPDYVADIIPAYAFCAGSFRPMSSLDEVTHVNGAVALVRRLILPLERQPPGGAFAARYLLMIYDKLSGAPDEAGMGPCAGPVRSNRTLSVAVFRDGQG</sequence>
<name>A0A2K9NBK8_9PROT</name>
<protein>
    <submittedName>
        <fullName evidence="1">Uncharacterized protein</fullName>
    </submittedName>
</protein>
<dbReference type="Proteomes" id="UP000234752">
    <property type="component" value="Chromosome eg_1"/>
</dbReference>
<dbReference type="AlphaFoldDB" id="A0A2K9NBK8"/>
<proteinExistence type="predicted"/>
<dbReference type="KEGG" id="ncb:C0V82_09960"/>
<evidence type="ECO:0000313" key="2">
    <source>
        <dbReference type="Proteomes" id="UP000234752"/>
    </source>
</evidence>
<evidence type="ECO:0000313" key="1">
    <source>
        <dbReference type="EMBL" id="AUN30520.1"/>
    </source>
</evidence>
<keyword evidence="2" id="KW-1185">Reference proteome</keyword>
<gene>
    <name evidence="1" type="ORF">C0V82_09960</name>
</gene>
<dbReference type="OrthoDB" id="8478223at2"/>
<reference evidence="1 2" key="1">
    <citation type="submission" date="2017-12" db="EMBL/GenBank/DDBJ databases">
        <title>Genomes of bacteria within cyanobacterial aggregates.</title>
        <authorList>
            <person name="Cai H."/>
        </authorList>
    </citation>
    <scope>NUCLEOTIDE SEQUENCE [LARGE SCALE GENOMIC DNA]</scope>
    <source>
        <strain evidence="1 2">TH16</strain>
    </source>
</reference>